<evidence type="ECO:0000313" key="10">
    <source>
        <dbReference type="EMBL" id="SMP65479.1"/>
    </source>
</evidence>
<evidence type="ECO:0000256" key="7">
    <source>
        <dbReference type="SAM" id="MobiDB-lite"/>
    </source>
</evidence>
<evidence type="ECO:0000256" key="2">
    <source>
        <dbReference type="ARBA" id="ARBA00010157"/>
    </source>
</evidence>
<dbReference type="SUPFAM" id="SSF82866">
    <property type="entry name" value="Multidrug efflux transporter AcrB transmembrane domain"/>
    <property type="match status" value="2"/>
</dbReference>
<dbReference type="InterPro" id="IPR004869">
    <property type="entry name" value="MMPL_dom"/>
</dbReference>
<dbReference type="Proteomes" id="UP001158067">
    <property type="component" value="Unassembled WGS sequence"/>
</dbReference>
<feature type="compositionally biased region" description="Acidic residues" evidence="7">
    <location>
        <begin position="733"/>
        <end position="743"/>
    </location>
</feature>
<keyword evidence="6 8" id="KW-0472">Membrane</keyword>
<name>A0ABY1QD14_9BACT</name>
<evidence type="ECO:0000256" key="6">
    <source>
        <dbReference type="ARBA" id="ARBA00023136"/>
    </source>
</evidence>
<evidence type="ECO:0000256" key="4">
    <source>
        <dbReference type="ARBA" id="ARBA00022692"/>
    </source>
</evidence>
<evidence type="ECO:0000313" key="11">
    <source>
        <dbReference type="Proteomes" id="UP001158067"/>
    </source>
</evidence>
<evidence type="ECO:0000259" key="9">
    <source>
        <dbReference type="PROSITE" id="PS50156"/>
    </source>
</evidence>
<dbReference type="EMBL" id="FXUG01000009">
    <property type="protein sequence ID" value="SMP65479.1"/>
    <property type="molecule type" value="Genomic_DNA"/>
</dbReference>
<dbReference type="InterPro" id="IPR000731">
    <property type="entry name" value="SSD"/>
</dbReference>
<dbReference type="RefSeq" id="WP_283433646.1">
    <property type="nucleotide sequence ID" value="NZ_FXUG01000009.1"/>
</dbReference>
<accession>A0ABY1QD14</accession>
<sequence>MQSGLQVNRQLASMFAPDDPSLADYQNLQATFGGNQVIMLVYDDPDLMSQAGLHRCRKWTHQVESLEAVTGVLSVAKLVDVFAYLRPKLPFSSDDSIALFDLEDELAQEFRELFAGYTHSRDESTSAIVAMLGPDNIQGTLTDFRQIVAQMNTTRPLAKATLVGEPILLQDAFDLILADGRRLAIGTISLLALVILVTLGDIRVVVLSAISITWSTLATRSTMVLLGIELSLVSAVLIAIVAVIVVAAVMHLGIRRRSGVSTIQTIGLLAIPITVTCLTDAAGFASLLVSGVRPVQQFGIMTAVASLAVLASLALFTPAILSWPDRLRIGSRMDARLPGRTSDLLRRTVRMSLRHRSSLGIAMLLVILVCGLHVATLTTNTSFLQNFRSDSEIATVYRRVEERLGGAGVTDIVLPAPNAITPEYLDRVLAFEQRLRDLRVGTDGQAQLSKVLSLADADAVAAKVSFLSFVTPDVRLAGMRAAIPEFAQALLTFPASPAKSTRRSLRIMLRSDEAMSGPNKAALSRAITHELAAFAAWNNFTDSDRPRLTGYSVLMSNLVASLIRDQWRALGLACVLVGTLLWLATGNWRETLAALLVNTLPIVVVLSLMGLLGGQLDLGSAMIGAVSIGMSIDGSVHFLTGYHRRRRSGSSTHDAAVESATDLGLPIVLASLALVVGFGVLVTSPFVPTATFGLLVAATLAASTVANLTLLPAMVVWCTSQECTVTVPRGESESDASEPDTDTCEPKTKV</sequence>
<gene>
    <name evidence="10" type="ORF">SAMN06265222_10958</name>
</gene>
<comment type="similarity">
    <text evidence="2">Belongs to the resistance-nodulation-cell division (RND) (TC 2.A.6) family. MmpL subfamily.</text>
</comment>
<comment type="caution">
    <text evidence="10">The sequence shown here is derived from an EMBL/GenBank/DDBJ whole genome shotgun (WGS) entry which is preliminary data.</text>
</comment>
<feature type="transmembrane region" description="Helical" evidence="8">
    <location>
        <begin position="190"/>
        <end position="212"/>
    </location>
</feature>
<feature type="domain" description="SSD" evidence="9">
    <location>
        <begin position="592"/>
        <end position="717"/>
    </location>
</feature>
<dbReference type="Gene3D" id="1.20.1640.10">
    <property type="entry name" value="Multidrug efflux transporter AcrB transmembrane domain"/>
    <property type="match status" value="2"/>
</dbReference>
<feature type="transmembrane region" description="Helical" evidence="8">
    <location>
        <begin position="567"/>
        <end position="585"/>
    </location>
</feature>
<dbReference type="Pfam" id="PF03176">
    <property type="entry name" value="MMPL"/>
    <property type="match status" value="2"/>
</dbReference>
<feature type="transmembrane region" description="Helical" evidence="8">
    <location>
        <begin position="690"/>
        <end position="711"/>
    </location>
</feature>
<organism evidence="10 11">
    <name type="scientific">Neorhodopirellula lusitana</name>
    <dbReference type="NCBI Taxonomy" id="445327"/>
    <lineage>
        <taxon>Bacteria</taxon>
        <taxon>Pseudomonadati</taxon>
        <taxon>Planctomycetota</taxon>
        <taxon>Planctomycetia</taxon>
        <taxon>Pirellulales</taxon>
        <taxon>Pirellulaceae</taxon>
        <taxon>Neorhodopirellula</taxon>
    </lineage>
</organism>
<dbReference type="PANTHER" id="PTHR33406">
    <property type="entry name" value="MEMBRANE PROTEIN MJ1562-RELATED"/>
    <property type="match status" value="1"/>
</dbReference>
<evidence type="ECO:0000256" key="1">
    <source>
        <dbReference type="ARBA" id="ARBA00004651"/>
    </source>
</evidence>
<keyword evidence="5 8" id="KW-1133">Transmembrane helix</keyword>
<feature type="transmembrane region" description="Helical" evidence="8">
    <location>
        <begin position="298"/>
        <end position="323"/>
    </location>
</feature>
<dbReference type="PROSITE" id="PS50156">
    <property type="entry name" value="SSD"/>
    <property type="match status" value="1"/>
</dbReference>
<evidence type="ECO:0000256" key="5">
    <source>
        <dbReference type="ARBA" id="ARBA00022989"/>
    </source>
</evidence>
<protein>
    <recommendedName>
        <fullName evidence="9">SSD domain-containing protein</fullName>
    </recommendedName>
</protein>
<feature type="transmembrane region" description="Helical" evidence="8">
    <location>
        <begin position="266"/>
        <end position="292"/>
    </location>
</feature>
<feature type="transmembrane region" description="Helical" evidence="8">
    <location>
        <begin position="232"/>
        <end position="254"/>
    </location>
</feature>
<evidence type="ECO:0000256" key="8">
    <source>
        <dbReference type="SAM" id="Phobius"/>
    </source>
</evidence>
<evidence type="ECO:0000256" key="3">
    <source>
        <dbReference type="ARBA" id="ARBA00022475"/>
    </source>
</evidence>
<feature type="region of interest" description="Disordered" evidence="7">
    <location>
        <begin position="728"/>
        <end position="750"/>
    </location>
</feature>
<proteinExistence type="inferred from homology"/>
<reference evidence="10 11" key="1">
    <citation type="submission" date="2017-05" db="EMBL/GenBank/DDBJ databases">
        <authorList>
            <person name="Varghese N."/>
            <person name="Submissions S."/>
        </authorList>
    </citation>
    <scope>NUCLEOTIDE SEQUENCE [LARGE SCALE GENOMIC DNA]</scope>
    <source>
        <strain evidence="10 11">DSM 25457</strain>
    </source>
</reference>
<feature type="transmembrane region" description="Helical" evidence="8">
    <location>
        <begin position="359"/>
        <end position="378"/>
    </location>
</feature>
<dbReference type="InterPro" id="IPR050545">
    <property type="entry name" value="Mycobact_MmpL"/>
</dbReference>
<dbReference type="PANTHER" id="PTHR33406:SF6">
    <property type="entry name" value="MEMBRANE PROTEIN YDGH-RELATED"/>
    <property type="match status" value="1"/>
</dbReference>
<comment type="subcellular location">
    <subcellularLocation>
        <location evidence="1">Cell membrane</location>
        <topology evidence="1">Multi-pass membrane protein</topology>
    </subcellularLocation>
</comment>
<feature type="transmembrane region" description="Helical" evidence="8">
    <location>
        <begin position="592"/>
        <end position="612"/>
    </location>
</feature>
<keyword evidence="3" id="KW-1003">Cell membrane</keyword>
<feature type="transmembrane region" description="Helical" evidence="8">
    <location>
        <begin position="663"/>
        <end position="684"/>
    </location>
</feature>
<keyword evidence="4 8" id="KW-0812">Transmembrane</keyword>
<keyword evidence="11" id="KW-1185">Reference proteome</keyword>
<feature type="transmembrane region" description="Helical" evidence="8">
    <location>
        <begin position="618"/>
        <end position="642"/>
    </location>
</feature>